<feature type="domain" description="Metallo-beta-lactamase" evidence="1">
    <location>
        <begin position="38"/>
        <end position="198"/>
    </location>
</feature>
<proteinExistence type="predicted"/>
<reference evidence="3" key="1">
    <citation type="submission" date="2016-02" db="EMBL/GenBank/DDBJ databases">
        <authorList>
            <person name="Rodrigo-Torres Lidia"/>
            <person name="Arahal R.David."/>
        </authorList>
    </citation>
    <scope>NUCLEOTIDE SEQUENCE [LARGE SCALE GENOMIC DNA]</scope>
    <source>
        <strain evidence="3">CECT 9029</strain>
    </source>
</reference>
<dbReference type="InterPro" id="IPR036866">
    <property type="entry name" value="RibonucZ/Hydroxyglut_hydro"/>
</dbReference>
<accession>A0A128F7T0</accession>
<dbReference type="InterPro" id="IPR035682">
    <property type="entry name" value="PhnP_MBL"/>
</dbReference>
<dbReference type="GO" id="GO:0103043">
    <property type="term" value="F:phosphoribosyl 1,2-cyclic phosphate phosphodiesterase activity"/>
    <property type="evidence" value="ECO:0007669"/>
    <property type="project" value="UniProtKB-EC"/>
</dbReference>
<dbReference type="Pfam" id="PF12706">
    <property type="entry name" value="Lactamase_B_2"/>
    <property type="match status" value="1"/>
</dbReference>
<dbReference type="EMBL" id="FIZX01000002">
    <property type="protein sequence ID" value="CZF82366.1"/>
    <property type="molecule type" value="Genomic_DNA"/>
</dbReference>
<dbReference type="GO" id="GO:0019700">
    <property type="term" value="P:organic phosphonate catabolic process"/>
    <property type="evidence" value="ECO:0007669"/>
    <property type="project" value="InterPro"/>
</dbReference>
<dbReference type="PANTHER" id="PTHR42663:SF6">
    <property type="entry name" value="HYDROLASE C777.06C-RELATED"/>
    <property type="match status" value="1"/>
</dbReference>
<dbReference type="STRING" id="1796497.GCE9029_03182"/>
<dbReference type="SUPFAM" id="SSF56281">
    <property type="entry name" value="Metallo-hydrolase/oxidoreductase"/>
    <property type="match status" value="1"/>
</dbReference>
<dbReference type="EC" id="3.1.4.55" evidence="2"/>
<dbReference type="AlphaFoldDB" id="A0A128F7T0"/>
<protein>
    <submittedName>
        <fullName evidence="2">Phosphoribosyl 1,2-cyclic phosphodiesterase</fullName>
        <ecNumber evidence="2">3.1.4.55</ecNumber>
    </submittedName>
</protein>
<dbReference type="Gene3D" id="3.60.15.10">
    <property type="entry name" value="Ribonuclease Z/Hydroxyacylglutathione hydrolase-like"/>
    <property type="match status" value="1"/>
</dbReference>
<evidence type="ECO:0000313" key="2">
    <source>
        <dbReference type="EMBL" id="CZF82366.1"/>
    </source>
</evidence>
<dbReference type="SMART" id="SM00849">
    <property type="entry name" value="Lactamase_B"/>
    <property type="match status" value="1"/>
</dbReference>
<dbReference type="PANTHER" id="PTHR42663">
    <property type="entry name" value="HYDROLASE C777.06C-RELATED-RELATED"/>
    <property type="match status" value="1"/>
</dbReference>
<evidence type="ECO:0000313" key="3">
    <source>
        <dbReference type="Proteomes" id="UP000071641"/>
    </source>
</evidence>
<dbReference type="InterPro" id="IPR017693">
    <property type="entry name" value="Phosphonate_metab_PhnP"/>
</dbReference>
<keyword evidence="3" id="KW-1185">Reference proteome</keyword>
<evidence type="ECO:0000259" key="1">
    <source>
        <dbReference type="SMART" id="SM00849"/>
    </source>
</evidence>
<keyword evidence="2" id="KW-0378">Hydrolase</keyword>
<dbReference type="OrthoDB" id="9803916at2"/>
<dbReference type="NCBIfam" id="TIGR03307">
    <property type="entry name" value="PhnP"/>
    <property type="match status" value="1"/>
</dbReference>
<dbReference type="CDD" id="cd07736">
    <property type="entry name" value="PhnP-like_MBL-fold"/>
    <property type="match status" value="1"/>
</dbReference>
<organism evidence="2 3">
    <name type="scientific">Grimontia celer</name>
    <dbReference type="NCBI Taxonomy" id="1796497"/>
    <lineage>
        <taxon>Bacteria</taxon>
        <taxon>Pseudomonadati</taxon>
        <taxon>Pseudomonadota</taxon>
        <taxon>Gammaproteobacteria</taxon>
        <taxon>Vibrionales</taxon>
        <taxon>Vibrionaceae</taxon>
        <taxon>Grimontia</taxon>
    </lineage>
</organism>
<gene>
    <name evidence="2" type="primary">phnP</name>
    <name evidence="2" type="ORF">GCE9029_03182</name>
</gene>
<sequence>MLRVTLLGTGAAGGVPLYGCECAACQRAREHTAFERKPCSAMVEWGKGSARERLLIDAGLMDLHERFPAGTYYGFLLTHFHVDHVQGLFHLRWGNPSPIPVWCPDDEQGCADLLKHSGCLRFLPEMNHGDVVNINGLRVTPLHLKHSRPTVGYLLEYGPKSIVYLTDTDGLPAQTLDFLASLTQLDALILDCSFPPEHEGSNHGNVEVARQVYEKLQPKELIITHIGHELDCWLMDNDIPDWMEIGREGMEI</sequence>
<dbReference type="InterPro" id="IPR001279">
    <property type="entry name" value="Metallo-B-lactamas"/>
</dbReference>
<dbReference type="Proteomes" id="UP000071641">
    <property type="component" value="Unassembled WGS sequence"/>
</dbReference>
<name>A0A128F7T0_9GAMM</name>
<dbReference type="RefSeq" id="WP_062664607.1">
    <property type="nucleotide sequence ID" value="NZ_FIZX01000002.1"/>
</dbReference>